<name>A0ACD5BJV1_9PSEU</name>
<organism evidence="1 2">
    <name type="scientific">Amycolatopsis coloradensis</name>
    <dbReference type="NCBI Taxonomy" id="76021"/>
    <lineage>
        <taxon>Bacteria</taxon>
        <taxon>Bacillati</taxon>
        <taxon>Actinomycetota</taxon>
        <taxon>Actinomycetes</taxon>
        <taxon>Pseudonocardiales</taxon>
        <taxon>Pseudonocardiaceae</taxon>
        <taxon>Amycolatopsis</taxon>
    </lineage>
</organism>
<keyword evidence="1" id="KW-0808">Transferase</keyword>
<gene>
    <name evidence="1" type="ORF">LCL61_28515</name>
</gene>
<evidence type="ECO:0000313" key="2">
    <source>
        <dbReference type="Proteomes" id="UP001456344"/>
    </source>
</evidence>
<sequence>MTGTVAGTAVGPMVIAAVEQHHPARRLVQDEMAIQVLPAAVRFLAGLARWRVIRDLLVAASEKKAPGIWGGIACRKRYLDEMFAEDVREGVGAVVVLGAGLDTRAYRLAVPAGVRVFEVDLPGNIEDKRERIRVPDAVTLVPIDFESDDLETVLSGHGYRPDGVTVFVWEGVTQYLTEAGVRKTLDVLAKAGSGSRLLFTYVCKDFLDGTAMYGAEALHRQFVEKDRIWRFGLNPDDVDRFLGEHGWRELEQMGSDELTARYVRPSGRSTPVSDLERTVHAEKL</sequence>
<keyword evidence="1" id="KW-0489">Methyltransferase</keyword>
<dbReference type="Proteomes" id="UP001456344">
    <property type="component" value="Chromosome"/>
</dbReference>
<proteinExistence type="predicted"/>
<keyword evidence="2" id="KW-1185">Reference proteome</keyword>
<accession>A0ACD5BJV1</accession>
<reference evidence="1" key="1">
    <citation type="submission" date="2023-10" db="EMBL/GenBank/DDBJ databases">
        <title>Whole genome sequencing of actinobacterial strain Amycolatopsis sp. (BCA-696) identifies the underlying plant growth-promoting genes.</title>
        <authorList>
            <person name="Gandham P."/>
            <person name="Vadla N."/>
            <person name="Saji A."/>
            <person name="Srinivas V."/>
            <person name="Ruperao P."/>
            <person name="Selvanayagam S."/>
            <person name="Saxena R.K."/>
            <person name="Rathore A."/>
            <person name="Gopalakrishnan S."/>
            <person name="Thakur V."/>
        </authorList>
    </citation>
    <scope>NUCLEOTIDE SEQUENCE</scope>
    <source>
        <strain evidence="1">BCA-696</strain>
    </source>
</reference>
<dbReference type="EC" id="2.1.1.-" evidence="1"/>
<dbReference type="EMBL" id="CP150484">
    <property type="protein sequence ID" value="WYW19494.1"/>
    <property type="molecule type" value="Genomic_DNA"/>
</dbReference>
<evidence type="ECO:0000313" key="1">
    <source>
        <dbReference type="EMBL" id="WYW19494.1"/>
    </source>
</evidence>
<protein>
    <submittedName>
        <fullName evidence="1">SAM-dependent methyltransferase</fullName>
        <ecNumber evidence="1">2.1.1.-</ecNumber>
    </submittedName>
</protein>